<dbReference type="AlphaFoldDB" id="A0A246JY40"/>
<reference evidence="1 2" key="1">
    <citation type="journal article" date="2002" name="Int. J. Syst. Evol. Microbiol.">
        <title>Sphingopyxis witflariensis sp. nov., isolated from activated sludge.</title>
        <authorList>
            <person name="Kampfer P."/>
            <person name="Witzenberger R."/>
            <person name="Denner E.B."/>
            <person name="Busse H.J."/>
            <person name="Neef A."/>
        </authorList>
    </citation>
    <scope>NUCLEOTIDE SEQUENCE [LARGE SCALE GENOMIC DNA]</scope>
    <source>
        <strain evidence="1 2">DSM 14551</strain>
    </source>
</reference>
<evidence type="ECO:0000313" key="2">
    <source>
        <dbReference type="Proteomes" id="UP000197097"/>
    </source>
</evidence>
<gene>
    <name evidence="1" type="ORF">CDQ91_10280</name>
</gene>
<comment type="caution">
    <text evidence="1">The sequence shown here is derived from an EMBL/GenBank/DDBJ whole genome shotgun (WGS) entry which is preliminary data.</text>
</comment>
<name>A0A246JY40_9SPHN</name>
<sequence length="70" mass="7704">MTTRDQHTTGEKTMRTHEDREIALACLTLANSPNADDAQVVERAEAFFAFVTGQTPRDQINAALDRAGVK</sequence>
<protein>
    <submittedName>
        <fullName evidence="1">Uncharacterized protein</fullName>
    </submittedName>
</protein>
<keyword evidence="2" id="KW-1185">Reference proteome</keyword>
<organism evidence="1 2">
    <name type="scientific">Sphingopyxis witflariensis</name>
    <dbReference type="NCBI Taxonomy" id="173675"/>
    <lineage>
        <taxon>Bacteria</taxon>
        <taxon>Pseudomonadati</taxon>
        <taxon>Pseudomonadota</taxon>
        <taxon>Alphaproteobacteria</taxon>
        <taxon>Sphingomonadales</taxon>
        <taxon>Sphingomonadaceae</taxon>
        <taxon>Sphingopyxis</taxon>
    </lineage>
</organism>
<evidence type="ECO:0000313" key="1">
    <source>
        <dbReference type="EMBL" id="OWQ97998.1"/>
    </source>
</evidence>
<dbReference type="EMBL" id="NISJ01000004">
    <property type="protein sequence ID" value="OWQ97998.1"/>
    <property type="molecule type" value="Genomic_DNA"/>
</dbReference>
<accession>A0A246JY40</accession>
<dbReference type="Proteomes" id="UP000197097">
    <property type="component" value="Unassembled WGS sequence"/>
</dbReference>
<proteinExistence type="predicted"/>